<feature type="chain" id="PRO_5002713002" description="FZ domain-containing protein" evidence="1">
    <location>
        <begin position="19"/>
        <end position="554"/>
    </location>
</feature>
<accession>A7TMQ8</accession>
<evidence type="ECO:0008006" key="4">
    <source>
        <dbReference type="Google" id="ProtNLM"/>
    </source>
</evidence>
<gene>
    <name evidence="2" type="ORF">Kpol_1066p39</name>
</gene>
<dbReference type="GeneID" id="5544634"/>
<dbReference type="FunCoup" id="A7TMQ8">
    <property type="interactions" value="65"/>
</dbReference>
<dbReference type="PANTHER" id="PTHR39142">
    <property type="entry name" value="MID1P"/>
    <property type="match status" value="1"/>
</dbReference>
<protein>
    <recommendedName>
        <fullName evidence="4">FZ domain-containing protein</fullName>
    </recommendedName>
</protein>
<dbReference type="Proteomes" id="UP000000267">
    <property type="component" value="Unassembled WGS sequence"/>
</dbReference>
<proteinExistence type="predicted"/>
<name>A7TMQ8_VANPO</name>
<dbReference type="STRING" id="436907.A7TMQ8"/>
<dbReference type="KEGG" id="vpo:Kpol_1066p39"/>
<evidence type="ECO:0000256" key="1">
    <source>
        <dbReference type="SAM" id="SignalP"/>
    </source>
</evidence>
<dbReference type="InterPro" id="IPR024338">
    <property type="entry name" value="MID1/Yam8"/>
</dbReference>
<dbReference type="HOGENOM" id="CLU_018731_1_0_1"/>
<keyword evidence="1" id="KW-0732">Signal</keyword>
<dbReference type="AlphaFoldDB" id="A7TMQ8"/>
<dbReference type="Pfam" id="PF12929">
    <property type="entry name" value="Mid1"/>
    <property type="match status" value="1"/>
</dbReference>
<dbReference type="GO" id="GO:0015275">
    <property type="term" value="F:stretch-activated, monoatomic cation-selective, calcium channel activity"/>
    <property type="evidence" value="ECO:0007669"/>
    <property type="project" value="EnsemblFungi"/>
</dbReference>
<keyword evidence="3" id="KW-1185">Reference proteome</keyword>
<dbReference type="RefSeq" id="XP_001644330.1">
    <property type="nucleotide sequence ID" value="XM_001644280.1"/>
</dbReference>
<reference evidence="2 3" key="1">
    <citation type="journal article" date="2007" name="Proc. Natl. Acad. Sci. U.S.A.">
        <title>Independent sorting-out of thousands of duplicated gene pairs in two yeast species descended from a whole-genome duplication.</title>
        <authorList>
            <person name="Scannell D.R."/>
            <person name="Frank A.C."/>
            <person name="Conant G.C."/>
            <person name="Byrne K.P."/>
            <person name="Woolfit M."/>
            <person name="Wolfe K.H."/>
        </authorList>
    </citation>
    <scope>NUCLEOTIDE SEQUENCE [LARGE SCALE GENOMIC DNA]</scope>
    <source>
        <strain evidence="3">ATCC 22028 / DSM 70294 / BCRC 21397 / CBS 2163 / NBRC 10782 / NRRL Y-8283 / UCD 57-17</strain>
    </source>
</reference>
<dbReference type="EMBL" id="DS480424">
    <property type="protein sequence ID" value="EDO16472.1"/>
    <property type="molecule type" value="Genomic_DNA"/>
</dbReference>
<dbReference type="PANTHER" id="PTHR39142:SF1">
    <property type="entry name" value="AEL197CP"/>
    <property type="match status" value="1"/>
</dbReference>
<dbReference type="PhylomeDB" id="A7TMQ8"/>
<dbReference type="GO" id="GO:0098703">
    <property type="term" value="P:calcium ion import across plasma membrane"/>
    <property type="evidence" value="ECO:0007669"/>
    <property type="project" value="InterPro"/>
</dbReference>
<feature type="signal peptide" evidence="1">
    <location>
        <begin position="1"/>
        <end position="18"/>
    </location>
</feature>
<dbReference type="OMA" id="YEILPCI"/>
<dbReference type="eggNOG" id="ENOG502QTEW">
    <property type="taxonomic scope" value="Eukaryota"/>
</dbReference>
<dbReference type="GO" id="GO:0005783">
    <property type="term" value="C:endoplasmic reticulum"/>
    <property type="evidence" value="ECO:0007669"/>
    <property type="project" value="EnsemblFungi"/>
</dbReference>
<evidence type="ECO:0000313" key="2">
    <source>
        <dbReference type="EMBL" id="EDO16472.1"/>
    </source>
</evidence>
<dbReference type="GO" id="GO:0005886">
    <property type="term" value="C:plasma membrane"/>
    <property type="evidence" value="ECO:0007669"/>
    <property type="project" value="EnsemblFungi"/>
</dbReference>
<dbReference type="OrthoDB" id="5405745at2759"/>
<sequence>MMFLFLLFFIVSNKFVLANFNLFDSGLKSFHLKSDSDDFDASDLTNLDAVTGNISAGVVTEYVFDLKDANANANVTFSTAYELLVFMSGNICSMDNITTDGSPSLRIYYGFNESILSDLTTASYGDYTEGYFSSYAISPFANDSSILYSKLYIVAKLFDYDTQMPLERTPENENQFWNYTLSVSLNHLTYQWDSRSWLQVLDTDYNSALLSIGSSSVANSTKSTGVSSALKYYDVYIYDTKEADIIDEMFGMSVCAIKNGPYILSSRDFATLNINTTMLNNDTLAAQKISLGTFYGSSTGQFYITGLNSSTTYSAYLVKKIVDTNAILDIGGVLFRRIDFTTKPDNTCSLIFGLNFCSGVAYSVPTSSKFPSDKDAIAKMYDSIAESLYANFSNALQIIPCDTELDARYSPFRTCDDCAASYMNWLCAVSIPRCTTDESPLFIRRQKSQNRNSYINNDIAPINDYYEVLPCIDMCYSMVRDCPSDFGFACPSITSNYDLLSLSYNFLLENFDFPTCNYIGDYSNLVLFNLSAISDNAGQKNFTDILNNLDNNNN</sequence>
<evidence type="ECO:0000313" key="3">
    <source>
        <dbReference type="Proteomes" id="UP000000267"/>
    </source>
</evidence>
<organism evidence="3">
    <name type="scientific">Vanderwaltozyma polyspora (strain ATCC 22028 / DSM 70294 / BCRC 21397 / CBS 2163 / NBRC 10782 / NRRL Y-8283 / UCD 57-17)</name>
    <name type="common">Kluyveromyces polysporus</name>
    <dbReference type="NCBI Taxonomy" id="436907"/>
    <lineage>
        <taxon>Eukaryota</taxon>
        <taxon>Fungi</taxon>
        <taxon>Dikarya</taxon>
        <taxon>Ascomycota</taxon>
        <taxon>Saccharomycotina</taxon>
        <taxon>Saccharomycetes</taxon>
        <taxon>Saccharomycetales</taxon>
        <taxon>Saccharomycetaceae</taxon>
        <taxon>Vanderwaltozyma</taxon>
    </lineage>
</organism>
<dbReference type="InParanoid" id="A7TMQ8"/>